<keyword evidence="4 13" id="KW-0812">Transmembrane</keyword>
<evidence type="ECO:0000256" key="1">
    <source>
        <dbReference type="ARBA" id="ARBA00001974"/>
    </source>
</evidence>
<evidence type="ECO:0000256" key="2">
    <source>
        <dbReference type="ARBA" id="ARBA00004141"/>
    </source>
</evidence>
<evidence type="ECO:0000256" key="10">
    <source>
        <dbReference type="ARBA" id="ARBA00023004"/>
    </source>
</evidence>
<dbReference type="SUPFAM" id="SSF63380">
    <property type="entry name" value="Riboflavin synthase domain-like"/>
    <property type="match status" value="1"/>
</dbReference>
<evidence type="ECO:0000256" key="4">
    <source>
        <dbReference type="ARBA" id="ARBA00022692"/>
    </source>
</evidence>
<comment type="caution">
    <text evidence="15">The sequence shown here is derived from an EMBL/GenBank/DDBJ whole genome shotgun (WGS) entry which is preliminary data.</text>
</comment>
<keyword evidence="5" id="KW-0001">2Fe-2S</keyword>
<evidence type="ECO:0000256" key="3">
    <source>
        <dbReference type="ARBA" id="ARBA00022630"/>
    </source>
</evidence>
<dbReference type="PROSITE" id="PS51384">
    <property type="entry name" value="FAD_FR"/>
    <property type="match status" value="1"/>
</dbReference>
<keyword evidence="11" id="KW-0411">Iron-sulfur</keyword>
<dbReference type="InterPro" id="IPR017938">
    <property type="entry name" value="Riboflavin_synthase-like_b-brl"/>
</dbReference>
<evidence type="ECO:0000313" key="16">
    <source>
        <dbReference type="Proteomes" id="UP000266206"/>
    </source>
</evidence>
<keyword evidence="10" id="KW-0408">Iron</keyword>
<evidence type="ECO:0000259" key="14">
    <source>
        <dbReference type="PROSITE" id="PS51384"/>
    </source>
</evidence>
<evidence type="ECO:0000256" key="7">
    <source>
        <dbReference type="ARBA" id="ARBA00022827"/>
    </source>
</evidence>
<accession>A0A3A1YN00</accession>
<organism evidence="15 16">
    <name type="scientific">Neopusillimonas maritima</name>
    <dbReference type="NCBI Taxonomy" id="2026239"/>
    <lineage>
        <taxon>Bacteria</taxon>
        <taxon>Pseudomonadati</taxon>
        <taxon>Pseudomonadota</taxon>
        <taxon>Betaproteobacteria</taxon>
        <taxon>Burkholderiales</taxon>
        <taxon>Alcaligenaceae</taxon>
        <taxon>Neopusillimonas</taxon>
    </lineage>
</organism>
<sequence length="441" mass="49429">MKAKNAIFLLIATLTLAWSWNALYLSQLSGDGLWVLRQLGMYLTGQLSIALMSISMILATRPVWLESLFNGMDKLYGLHKWLGITGAGFAIAHWLFKEAGGPISDLIGKTGRPKLEVLPVMQGLHSIAKDLGEWGFYVLLIMVALSMWKFIPYHLWRRIHKFIPALYVVLVVHSIALMPASYWGSVNGIVIAALLFFGIIATFTTLTKRIGRKRTHVGRVVMIRPHANQILEVICDPGPNWSGHKPGQFVFLTFDQDEGAHPFTIASAPKESSTTQLTFHIKNLGDYTAKLAQTLRIDQPVAIEGPYGKFQCNQGRKNASQVWLAAGVGITPFLAWIEALQNKTLNRPTSLHYVVTQRDGNHFVSLLEQKCREITNLEFHVHETKTKGRFNADTFLSALSQGKAIDLWFCGPSKLAHHIHKALKTRGLSNVDIHQELFNFR</sequence>
<dbReference type="PANTHER" id="PTHR47354">
    <property type="entry name" value="NADH OXIDOREDUCTASE HCR"/>
    <property type="match status" value="1"/>
</dbReference>
<name>A0A3A1YN00_9BURK</name>
<dbReference type="Gene3D" id="3.40.50.80">
    <property type="entry name" value="Nucleotide-binding domain of ferredoxin-NADP reductase (FNR) module"/>
    <property type="match status" value="1"/>
</dbReference>
<dbReference type="GO" id="GO:0016491">
    <property type="term" value="F:oxidoreductase activity"/>
    <property type="evidence" value="ECO:0007669"/>
    <property type="project" value="UniProtKB-KW"/>
</dbReference>
<feature type="domain" description="FAD-binding FR-type" evidence="14">
    <location>
        <begin position="213"/>
        <end position="313"/>
    </location>
</feature>
<dbReference type="AlphaFoldDB" id="A0A3A1YN00"/>
<feature type="transmembrane region" description="Helical" evidence="13">
    <location>
        <begin position="189"/>
        <end position="206"/>
    </location>
</feature>
<evidence type="ECO:0000256" key="5">
    <source>
        <dbReference type="ARBA" id="ARBA00022714"/>
    </source>
</evidence>
<dbReference type="RefSeq" id="WP_119516860.1">
    <property type="nucleotide sequence ID" value="NZ_NQYH01000015.1"/>
</dbReference>
<keyword evidence="9" id="KW-0560">Oxidoreductase</keyword>
<keyword evidence="8 13" id="KW-1133">Transmembrane helix</keyword>
<gene>
    <name evidence="15" type="ORF">CJP73_14050</name>
</gene>
<dbReference type="EMBL" id="NQYH01000015">
    <property type="protein sequence ID" value="RIY39542.1"/>
    <property type="molecule type" value="Genomic_DNA"/>
</dbReference>
<dbReference type="GO" id="GO:0016020">
    <property type="term" value="C:membrane"/>
    <property type="evidence" value="ECO:0007669"/>
    <property type="project" value="UniProtKB-SubCell"/>
</dbReference>
<dbReference type="InterPro" id="IPR013112">
    <property type="entry name" value="FAD-bd_8"/>
</dbReference>
<keyword evidence="3" id="KW-0285">Flavoprotein</keyword>
<dbReference type="InterPro" id="IPR013130">
    <property type="entry name" value="Fe3_Rdtase_TM_dom"/>
</dbReference>
<proteinExistence type="predicted"/>
<evidence type="ECO:0000256" key="13">
    <source>
        <dbReference type="SAM" id="Phobius"/>
    </source>
</evidence>
<comment type="subcellular location">
    <subcellularLocation>
        <location evidence="2">Membrane</location>
        <topology evidence="2">Multi-pass membrane protein</topology>
    </subcellularLocation>
</comment>
<feature type="transmembrane region" description="Helical" evidence="13">
    <location>
        <begin position="163"/>
        <end position="183"/>
    </location>
</feature>
<dbReference type="InterPro" id="IPR039261">
    <property type="entry name" value="FNR_nucleotide-bd"/>
</dbReference>
<dbReference type="InterPro" id="IPR050415">
    <property type="entry name" value="MRET"/>
</dbReference>
<dbReference type="GO" id="GO:0050660">
    <property type="term" value="F:flavin adenine dinucleotide binding"/>
    <property type="evidence" value="ECO:0007669"/>
    <property type="project" value="TreeGrafter"/>
</dbReference>
<dbReference type="CDD" id="cd06198">
    <property type="entry name" value="FNR_like_3"/>
    <property type="match status" value="1"/>
</dbReference>
<dbReference type="Pfam" id="PF08022">
    <property type="entry name" value="FAD_binding_8"/>
    <property type="match status" value="1"/>
</dbReference>
<evidence type="ECO:0000256" key="12">
    <source>
        <dbReference type="ARBA" id="ARBA00023136"/>
    </source>
</evidence>
<feature type="transmembrane region" description="Helical" evidence="13">
    <location>
        <begin position="76"/>
        <end position="96"/>
    </location>
</feature>
<protein>
    <recommendedName>
        <fullName evidence="14">FAD-binding FR-type domain-containing protein</fullName>
    </recommendedName>
</protein>
<dbReference type="Gene3D" id="2.40.30.10">
    <property type="entry name" value="Translation factors"/>
    <property type="match status" value="1"/>
</dbReference>
<reference evidence="15 16" key="1">
    <citation type="submission" date="2017-08" db="EMBL/GenBank/DDBJ databases">
        <title>Pusillimonas indicus sp. nov., a member of the family Alcaligenaceae isolated from surface seawater.</title>
        <authorList>
            <person name="Li J."/>
        </authorList>
    </citation>
    <scope>NUCLEOTIDE SEQUENCE [LARGE SCALE GENOMIC DNA]</scope>
    <source>
        <strain evidence="15 16">L52-1-41</strain>
    </source>
</reference>
<dbReference type="OrthoDB" id="9796486at2"/>
<dbReference type="InterPro" id="IPR017927">
    <property type="entry name" value="FAD-bd_FR_type"/>
</dbReference>
<evidence type="ECO:0000256" key="6">
    <source>
        <dbReference type="ARBA" id="ARBA00022723"/>
    </source>
</evidence>
<keyword evidence="12 13" id="KW-0472">Membrane</keyword>
<keyword evidence="7" id="KW-0274">FAD</keyword>
<feature type="transmembrane region" description="Helical" evidence="13">
    <location>
        <begin position="134"/>
        <end position="151"/>
    </location>
</feature>
<dbReference type="PANTHER" id="PTHR47354:SF8">
    <property type="entry name" value="1,2-PHENYLACETYL-COA EPOXIDASE, SUBUNIT E"/>
    <property type="match status" value="1"/>
</dbReference>
<dbReference type="Proteomes" id="UP000266206">
    <property type="component" value="Unassembled WGS sequence"/>
</dbReference>
<feature type="transmembrane region" description="Helical" evidence="13">
    <location>
        <begin position="43"/>
        <end position="64"/>
    </location>
</feature>
<dbReference type="Pfam" id="PF01794">
    <property type="entry name" value="Ferric_reduct"/>
    <property type="match status" value="1"/>
</dbReference>
<dbReference type="SUPFAM" id="SSF52343">
    <property type="entry name" value="Ferredoxin reductase-like, C-terminal NADP-linked domain"/>
    <property type="match status" value="1"/>
</dbReference>
<keyword evidence="6" id="KW-0479">Metal-binding</keyword>
<evidence type="ECO:0000256" key="11">
    <source>
        <dbReference type="ARBA" id="ARBA00023014"/>
    </source>
</evidence>
<evidence type="ECO:0000256" key="8">
    <source>
        <dbReference type="ARBA" id="ARBA00022989"/>
    </source>
</evidence>
<dbReference type="GO" id="GO:0051537">
    <property type="term" value="F:2 iron, 2 sulfur cluster binding"/>
    <property type="evidence" value="ECO:0007669"/>
    <property type="project" value="UniProtKB-KW"/>
</dbReference>
<evidence type="ECO:0000313" key="15">
    <source>
        <dbReference type="EMBL" id="RIY39542.1"/>
    </source>
</evidence>
<comment type="cofactor">
    <cofactor evidence="1">
        <name>FAD</name>
        <dbReference type="ChEBI" id="CHEBI:57692"/>
    </cofactor>
</comment>
<evidence type="ECO:0000256" key="9">
    <source>
        <dbReference type="ARBA" id="ARBA00023002"/>
    </source>
</evidence>
<dbReference type="GO" id="GO:0046872">
    <property type="term" value="F:metal ion binding"/>
    <property type="evidence" value="ECO:0007669"/>
    <property type="project" value="UniProtKB-KW"/>
</dbReference>